<accession>A0ABD1YQI9</accession>
<evidence type="ECO:0000313" key="3">
    <source>
        <dbReference type="EMBL" id="KAL2633046.1"/>
    </source>
</evidence>
<dbReference type="EMBL" id="JBHFFA010000003">
    <property type="protein sequence ID" value="KAL2633046.1"/>
    <property type="molecule type" value="Genomic_DNA"/>
</dbReference>
<gene>
    <name evidence="3" type="ORF">R1flu_004525</name>
</gene>
<feature type="coiled-coil region" evidence="1">
    <location>
        <begin position="185"/>
        <end position="240"/>
    </location>
</feature>
<organism evidence="3 4">
    <name type="scientific">Riccia fluitans</name>
    <dbReference type="NCBI Taxonomy" id="41844"/>
    <lineage>
        <taxon>Eukaryota</taxon>
        <taxon>Viridiplantae</taxon>
        <taxon>Streptophyta</taxon>
        <taxon>Embryophyta</taxon>
        <taxon>Marchantiophyta</taxon>
        <taxon>Marchantiopsida</taxon>
        <taxon>Marchantiidae</taxon>
        <taxon>Marchantiales</taxon>
        <taxon>Ricciaceae</taxon>
        <taxon>Riccia</taxon>
    </lineage>
</organism>
<feature type="region of interest" description="Disordered" evidence="2">
    <location>
        <begin position="51"/>
        <end position="72"/>
    </location>
</feature>
<dbReference type="AlphaFoldDB" id="A0ABD1YQI9"/>
<protein>
    <submittedName>
        <fullName evidence="3">Uncharacterized protein</fullName>
    </submittedName>
</protein>
<keyword evidence="1" id="KW-0175">Coiled coil</keyword>
<keyword evidence="4" id="KW-1185">Reference proteome</keyword>
<sequence length="301" mass="35079">MPTMDTPTGHMNKRPRFEHDEQNIKLSQDQCQVPPENAEGSVRGEDKYCLGRREDTRQHFPPSVSNRDGMKPPEFQFTDGFSKEKVAQQMSGGVAVIAACCKEFLERNEDLKDHNEKLEATIQMKDEKIQSQSKEIRELQMIVTALRKEKDTRSERFVHVENKIRSFTNEKIQWQQEQLEQEKTRMGLERKVKELSVQVEQKQLEINSLRAERDKERSIAGDLRAELLNKDKAIAKLEQDYYVSELSKEGNDCNVNQDQVTQNTQERDMFINMSQPEIPVHLPMDVYRRTVSSESGRFKDS</sequence>
<evidence type="ECO:0000256" key="1">
    <source>
        <dbReference type="SAM" id="Coils"/>
    </source>
</evidence>
<dbReference type="Proteomes" id="UP001605036">
    <property type="component" value="Unassembled WGS sequence"/>
</dbReference>
<evidence type="ECO:0000313" key="4">
    <source>
        <dbReference type="Proteomes" id="UP001605036"/>
    </source>
</evidence>
<name>A0ABD1YQI9_9MARC</name>
<reference evidence="3 4" key="1">
    <citation type="submission" date="2024-09" db="EMBL/GenBank/DDBJ databases">
        <title>Chromosome-scale assembly of Riccia fluitans.</title>
        <authorList>
            <person name="Paukszto L."/>
            <person name="Sawicki J."/>
            <person name="Karawczyk K."/>
            <person name="Piernik-Szablinska J."/>
            <person name="Szczecinska M."/>
            <person name="Mazdziarz M."/>
        </authorList>
    </citation>
    <scope>NUCLEOTIDE SEQUENCE [LARGE SCALE GENOMIC DNA]</scope>
    <source>
        <strain evidence="3">Rf_01</strain>
        <tissue evidence="3">Aerial parts of the thallus</tissue>
    </source>
</reference>
<feature type="region of interest" description="Disordered" evidence="2">
    <location>
        <begin position="26"/>
        <end position="45"/>
    </location>
</feature>
<comment type="caution">
    <text evidence="3">The sequence shown here is derived from an EMBL/GenBank/DDBJ whole genome shotgun (WGS) entry which is preliminary data.</text>
</comment>
<evidence type="ECO:0000256" key="2">
    <source>
        <dbReference type="SAM" id="MobiDB-lite"/>
    </source>
</evidence>
<feature type="coiled-coil region" evidence="1">
    <location>
        <begin position="101"/>
        <end position="149"/>
    </location>
</feature>
<proteinExistence type="predicted"/>